<feature type="region of interest" description="Disordered" evidence="5">
    <location>
        <begin position="191"/>
        <end position="257"/>
    </location>
</feature>
<evidence type="ECO:0000256" key="1">
    <source>
        <dbReference type="ARBA" id="ARBA00004141"/>
    </source>
</evidence>
<keyword evidence="8" id="KW-1185">Reference proteome</keyword>
<feature type="transmembrane region" description="Helical" evidence="6">
    <location>
        <begin position="98"/>
        <end position="116"/>
    </location>
</feature>
<evidence type="ECO:0000256" key="4">
    <source>
        <dbReference type="ARBA" id="ARBA00023136"/>
    </source>
</evidence>
<sequence length="426" mass="44909">MLSPPPRSARPASPRRSRYHSTKLAATTTLAIPILLSLPPSALAHGGHVLELPAVVKDLLSDAHATPVLAACTTILALGPLVMVTVLPRNMPPALERVLISFALGTLLGDVFLHLVPDVLGGGHGHDDHHGHNHHGLDHHGHDHHHDHAHAHDGHSHGSSAALKLVAGFLAFYLVERIMGVLMTVSSSSASHDHSQAHDHKHDHNHDHDHDYDHADESTSTATASPSKPRRRRRGASRTKRSVSCAPAPPTPPARRTASPAAYLHVVASSVHTFSDGLLLALSFAHSAATGLSTFLALALHEVPHRLADWTLLQSMGMNRNAALRAQVVVSAAASAGVAAGKWLIPAGAVESVMPVLAGGLVYVATVGVVPELVGHHHHHGDGHGHGRGHQHAHDAHRPSVVKKVVQLVVEMGAVVAGVALMHQFA</sequence>
<evidence type="ECO:0000256" key="5">
    <source>
        <dbReference type="SAM" id="MobiDB-lite"/>
    </source>
</evidence>
<dbReference type="GO" id="GO:0016020">
    <property type="term" value="C:membrane"/>
    <property type="evidence" value="ECO:0007669"/>
    <property type="project" value="UniProtKB-SubCell"/>
</dbReference>
<reference evidence="7 8" key="1">
    <citation type="submission" date="2009-11" db="EMBL/GenBank/DDBJ databases">
        <title>Annotation of Allomyces macrogynus ATCC 38327.</title>
        <authorList>
            <consortium name="The Broad Institute Genome Sequencing Platform"/>
            <person name="Russ C."/>
            <person name="Cuomo C."/>
            <person name="Burger G."/>
            <person name="Gray M.W."/>
            <person name="Holland P.W.H."/>
            <person name="King N."/>
            <person name="Lang F.B.F."/>
            <person name="Roger A.J."/>
            <person name="Ruiz-Trillo I."/>
            <person name="Young S.K."/>
            <person name="Zeng Q."/>
            <person name="Gargeya S."/>
            <person name="Fitzgerald M."/>
            <person name="Haas B."/>
            <person name="Abouelleil A."/>
            <person name="Alvarado L."/>
            <person name="Arachchi H.M."/>
            <person name="Berlin A."/>
            <person name="Chapman S.B."/>
            <person name="Gearin G."/>
            <person name="Goldberg J."/>
            <person name="Griggs A."/>
            <person name="Gujja S."/>
            <person name="Hansen M."/>
            <person name="Heiman D."/>
            <person name="Howarth C."/>
            <person name="Larimer J."/>
            <person name="Lui A."/>
            <person name="MacDonald P.J.P."/>
            <person name="McCowen C."/>
            <person name="Montmayeur A."/>
            <person name="Murphy C."/>
            <person name="Neiman D."/>
            <person name="Pearson M."/>
            <person name="Priest M."/>
            <person name="Roberts A."/>
            <person name="Saif S."/>
            <person name="Shea T."/>
            <person name="Sisk P."/>
            <person name="Stolte C."/>
            <person name="Sykes S."/>
            <person name="Wortman J."/>
            <person name="Nusbaum C."/>
            <person name="Birren B."/>
        </authorList>
    </citation>
    <scope>NUCLEOTIDE SEQUENCE [LARGE SCALE GENOMIC DNA]</scope>
    <source>
        <strain evidence="7 8">ATCC 38327</strain>
    </source>
</reference>
<keyword evidence="2 6" id="KW-0812">Transmembrane</keyword>
<gene>
    <name evidence="7" type="ORF">AMAG_12661</name>
</gene>
<feature type="region of interest" description="Disordered" evidence="5">
    <location>
        <begin position="1"/>
        <end position="20"/>
    </location>
</feature>
<dbReference type="GO" id="GO:0006882">
    <property type="term" value="P:intracellular zinc ion homeostasis"/>
    <property type="evidence" value="ECO:0007669"/>
    <property type="project" value="TreeGrafter"/>
</dbReference>
<dbReference type="Pfam" id="PF02535">
    <property type="entry name" value="Zip"/>
    <property type="match status" value="1"/>
</dbReference>
<feature type="region of interest" description="Disordered" evidence="5">
    <location>
        <begin position="375"/>
        <end position="397"/>
    </location>
</feature>
<feature type="compositionally biased region" description="Basic residues" evidence="5">
    <location>
        <begin position="376"/>
        <end position="391"/>
    </location>
</feature>
<keyword evidence="3 6" id="KW-1133">Transmembrane helix</keyword>
<dbReference type="Proteomes" id="UP000054350">
    <property type="component" value="Unassembled WGS sequence"/>
</dbReference>
<feature type="region of interest" description="Disordered" evidence="5">
    <location>
        <begin position="126"/>
        <end position="157"/>
    </location>
</feature>
<dbReference type="eggNOG" id="KOG2693">
    <property type="taxonomic scope" value="Eukaryota"/>
</dbReference>
<feature type="transmembrane region" description="Helical" evidence="6">
    <location>
        <begin position="278"/>
        <end position="301"/>
    </location>
</feature>
<feature type="transmembrane region" description="Helical" evidence="6">
    <location>
        <begin position="322"/>
        <end position="341"/>
    </location>
</feature>
<feature type="transmembrane region" description="Helical" evidence="6">
    <location>
        <begin position="68"/>
        <end position="86"/>
    </location>
</feature>
<evidence type="ECO:0000256" key="2">
    <source>
        <dbReference type="ARBA" id="ARBA00022692"/>
    </source>
</evidence>
<dbReference type="InterPro" id="IPR003689">
    <property type="entry name" value="ZIP"/>
</dbReference>
<dbReference type="AlphaFoldDB" id="A0A0L0T1I8"/>
<reference evidence="8" key="2">
    <citation type="submission" date="2009-11" db="EMBL/GenBank/DDBJ databases">
        <title>The Genome Sequence of Allomyces macrogynus strain ATCC 38327.</title>
        <authorList>
            <consortium name="The Broad Institute Genome Sequencing Platform"/>
            <person name="Russ C."/>
            <person name="Cuomo C."/>
            <person name="Shea T."/>
            <person name="Young S.K."/>
            <person name="Zeng Q."/>
            <person name="Koehrsen M."/>
            <person name="Haas B."/>
            <person name="Borodovsky M."/>
            <person name="Guigo R."/>
            <person name="Alvarado L."/>
            <person name="Berlin A."/>
            <person name="Borenstein D."/>
            <person name="Chen Z."/>
            <person name="Engels R."/>
            <person name="Freedman E."/>
            <person name="Gellesch M."/>
            <person name="Goldberg J."/>
            <person name="Griggs A."/>
            <person name="Gujja S."/>
            <person name="Heiman D."/>
            <person name="Hepburn T."/>
            <person name="Howarth C."/>
            <person name="Jen D."/>
            <person name="Larson L."/>
            <person name="Lewis B."/>
            <person name="Mehta T."/>
            <person name="Park D."/>
            <person name="Pearson M."/>
            <person name="Roberts A."/>
            <person name="Saif S."/>
            <person name="Shenoy N."/>
            <person name="Sisk P."/>
            <person name="Stolte C."/>
            <person name="Sykes S."/>
            <person name="Walk T."/>
            <person name="White J."/>
            <person name="Yandava C."/>
            <person name="Burger G."/>
            <person name="Gray M.W."/>
            <person name="Holland P.W.H."/>
            <person name="King N."/>
            <person name="Lang F.B.F."/>
            <person name="Roger A.J."/>
            <person name="Ruiz-Trillo I."/>
            <person name="Lander E."/>
            <person name="Nusbaum C."/>
        </authorList>
    </citation>
    <scope>NUCLEOTIDE SEQUENCE [LARGE SCALE GENOMIC DNA]</scope>
    <source>
        <strain evidence="8">ATCC 38327</strain>
    </source>
</reference>
<comment type="subcellular location">
    <subcellularLocation>
        <location evidence="1">Membrane</location>
        <topology evidence="1">Multi-pass membrane protein</topology>
    </subcellularLocation>
</comment>
<feature type="compositionally biased region" description="Basic residues" evidence="5">
    <location>
        <begin position="228"/>
        <end position="241"/>
    </location>
</feature>
<evidence type="ECO:0008006" key="9">
    <source>
        <dbReference type="Google" id="ProtNLM"/>
    </source>
</evidence>
<dbReference type="PANTHER" id="PTHR16950">
    <property type="entry name" value="ZINC TRANSPORTER SLC39A7 HISTIDINE-RICH MEMBRANE PROTEIN KE4"/>
    <property type="match status" value="1"/>
</dbReference>
<name>A0A0L0T1I8_ALLM3</name>
<dbReference type="STRING" id="578462.A0A0L0T1I8"/>
<dbReference type="EMBL" id="GG745357">
    <property type="protein sequence ID" value="KNE68485.1"/>
    <property type="molecule type" value="Genomic_DNA"/>
</dbReference>
<dbReference type="PANTHER" id="PTHR16950:SF16">
    <property type="entry name" value="ZINC TRANSPORTER ZIP13"/>
    <property type="match status" value="1"/>
</dbReference>
<keyword evidence="4 6" id="KW-0472">Membrane</keyword>
<dbReference type="OrthoDB" id="200954at2759"/>
<dbReference type="GO" id="GO:0005385">
    <property type="term" value="F:zinc ion transmembrane transporter activity"/>
    <property type="evidence" value="ECO:0007669"/>
    <property type="project" value="TreeGrafter"/>
</dbReference>
<dbReference type="VEuPathDB" id="FungiDB:AMAG_12661"/>
<evidence type="ECO:0000313" key="7">
    <source>
        <dbReference type="EMBL" id="KNE68485.1"/>
    </source>
</evidence>
<protein>
    <recommendedName>
        <fullName evidence="9">Zinc/iron permease</fullName>
    </recommendedName>
</protein>
<organism evidence="7 8">
    <name type="scientific">Allomyces macrogynus (strain ATCC 38327)</name>
    <name type="common">Allomyces javanicus var. macrogynus</name>
    <dbReference type="NCBI Taxonomy" id="578462"/>
    <lineage>
        <taxon>Eukaryota</taxon>
        <taxon>Fungi</taxon>
        <taxon>Fungi incertae sedis</taxon>
        <taxon>Blastocladiomycota</taxon>
        <taxon>Blastocladiomycetes</taxon>
        <taxon>Blastocladiales</taxon>
        <taxon>Blastocladiaceae</taxon>
        <taxon>Allomyces</taxon>
    </lineage>
</organism>
<evidence type="ECO:0000256" key="6">
    <source>
        <dbReference type="SAM" id="Phobius"/>
    </source>
</evidence>
<proteinExistence type="predicted"/>
<feature type="compositionally biased region" description="Low complexity" evidence="5">
    <location>
        <begin position="218"/>
        <end position="227"/>
    </location>
</feature>
<evidence type="ECO:0000313" key="8">
    <source>
        <dbReference type="Proteomes" id="UP000054350"/>
    </source>
</evidence>
<feature type="compositionally biased region" description="Basic and acidic residues" evidence="5">
    <location>
        <begin position="191"/>
        <end position="217"/>
    </location>
</feature>
<evidence type="ECO:0000256" key="3">
    <source>
        <dbReference type="ARBA" id="ARBA00022989"/>
    </source>
</evidence>
<accession>A0A0L0T1I8</accession>
<feature type="transmembrane region" description="Helical" evidence="6">
    <location>
        <begin position="353"/>
        <end position="374"/>
    </location>
</feature>
<feature type="compositionally biased region" description="Basic and acidic residues" evidence="5">
    <location>
        <begin position="126"/>
        <end position="156"/>
    </location>
</feature>